<reference evidence="6" key="1">
    <citation type="submission" date="2016-04" db="EMBL/GenBank/DDBJ databases">
        <authorList>
            <person name="Tagini F."/>
        </authorList>
    </citation>
    <scope>NUCLEOTIDE SEQUENCE [LARGE SCALE GENOMIC DNA]</scope>
    <source>
        <strain evidence="6">CHUV0807</strain>
    </source>
</reference>
<dbReference type="Proteomes" id="UP000190837">
    <property type="component" value="Unassembled WGS sequence"/>
</dbReference>
<dbReference type="InterPro" id="IPR005216">
    <property type="entry name" value="Citrate_lyase_ligase"/>
</dbReference>
<accession>A0A1C3H4J7</accession>
<dbReference type="InterPro" id="IPR004821">
    <property type="entry name" value="Cyt_trans-like"/>
</dbReference>
<feature type="domain" description="N-acetyltransferase" evidence="4">
    <location>
        <begin position="1"/>
        <end position="140"/>
    </location>
</feature>
<name>A0A1C3H4J7_9GAMM</name>
<dbReference type="GO" id="GO:0016747">
    <property type="term" value="F:acyltransferase activity, transferring groups other than amino-acyl groups"/>
    <property type="evidence" value="ECO:0007669"/>
    <property type="project" value="InterPro"/>
</dbReference>
<keyword evidence="5" id="KW-0456">Lyase</keyword>
<proteinExistence type="predicted"/>
<evidence type="ECO:0000259" key="4">
    <source>
        <dbReference type="PROSITE" id="PS51186"/>
    </source>
</evidence>
<dbReference type="PANTHER" id="PTHR40599">
    <property type="entry name" value="[CITRATE [PRO-3S]-LYASE] LIGASE"/>
    <property type="match status" value="1"/>
</dbReference>
<dbReference type="EMBL" id="FKLO01000049">
    <property type="protein sequence ID" value="SAM65325.1"/>
    <property type="molecule type" value="Genomic_DNA"/>
</dbReference>
<comment type="catalytic activity">
    <reaction evidence="3">
        <text>holo-[citrate lyase ACP] + acetate + ATP = acetyl-[citrate lyase ACP] + AMP + diphosphate</text>
        <dbReference type="Rhea" id="RHEA:23788"/>
        <dbReference type="Rhea" id="RHEA-COMP:10158"/>
        <dbReference type="Rhea" id="RHEA-COMP:13710"/>
        <dbReference type="ChEBI" id="CHEBI:30089"/>
        <dbReference type="ChEBI" id="CHEBI:30616"/>
        <dbReference type="ChEBI" id="CHEBI:33019"/>
        <dbReference type="ChEBI" id="CHEBI:82683"/>
        <dbReference type="ChEBI" id="CHEBI:137976"/>
        <dbReference type="ChEBI" id="CHEBI:456215"/>
        <dbReference type="EC" id="6.2.1.22"/>
    </reaction>
</comment>
<dbReference type="InterPro" id="IPR016181">
    <property type="entry name" value="Acyl_CoA_acyltransferase"/>
</dbReference>
<protein>
    <recommendedName>
        <fullName evidence="3">[Citrate [pro-3S]-lyase] ligase</fullName>
        <ecNumber evidence="3">6.2.1.22</ecNumber>
    </recommendedName>
</protein>
<evidence type="ECO:0000256" key="1">
    <source>
        <dbReference type="ARBA" id="ARBA00022741"/>
    </source>
</evidence>
<dbReference type="AlphaFoldDB" id="A0A1C3H4J7"/>
<dbReference type="NCBIfam" id="TIGR00125">
    <property type="entry name" value="cyt_tran_rel"/>
    <property type="match status" value="1"/>
</dbReference>
<dbReference type="InterPro" id="IPR000182">
    <property type="entry name" value="GNAT_dom"/>
</dbReference>
<dbReference type="PIRSF" id="PIRSF005751">
    <property type="entry name" value="Acet_citr_lig"/>
    <property type="match status" value="1"/>
</dbReference>
<comment type="function">
    <text evidence="3">Acetylation of prosthetic group (2-(5''-phosphoribosyl)-3'-dephosphocoenzyme-A) of the gamma subunit of citrate lyase.</text>
</comment>
<dbReference type="GO" id="GO:0016829">
    <property type="term" value="F:lyase activity"/>
    <property type="evidence" value="ECO:0007669"/>
    <property type="project" value="UniProtKB-KW"/>
</dbReference>
<dbReference type="GO" id="GO:0005524">
    <property type="term" value="F:ATP binding"/>
    <property type="evidence" value="ECO:0007669"/>
    <property type="project" value="UniProtKB-UniRule"/>
</dbReference>
<dbReference type="InterPro" id="IPR014729">
    <property type="entry name" value="Rossmann-like_a/b/a_fold"/>
</dbReference>
<dbReference type="SUPFAM" id="SSF52374">
    <property type="entry name" value="Nucleotidylyl transferase"/>
    <property type="match status" value="1"/>
</dbReference>
<keyword evidence="3 5" id="KW-0436">Ligase</keyword>
<organism evidence="5 6">
    <name type="scientific">Cardiobacterium hominis</name>
    <dbReference type="NCBI Taxonomy" id="2718"/>
    <lineage>
        <taxon>Bacteria</taxon>
        <taxon>Pseudomonadati</taxon>
        <taxon>Pseudomonadota</taxon>
        <taxon>Gammaproteobacteria</taxon>
        <taxon>Cardiobacteriales</taxon>
        <taxon>Cardiobacteriaceae</taxon>
        <taxon>Cardiobacterium</taxon>
    </lineage>
</organism>
<dbReference type="NCBIfam" id="TIGR00124">
    <property type="entry name" value="cit_ly_ligase"/>
    <property type="match status" value="1"/>
</dbReference>
<sequence length="337" mass="37343">MIQQLFPARIAADRTAWQALLAREGIRGETHLDAVYGIHDDDGRLIATGARYRNILKCIAIDHEHQGGSLFNTLMSALMNDVHRAGYAACYVYTKASARDAFAWLGFREIAHVEDKLYFLENALHGLPQYLAVLRGKYVAGSRIAAIVMNANPFTNGHRYLVEKAARENDVVHLFVLSEDLSHYPGSVRLALVKAGIAPLKNVYVHPTGDYIISAATFPSYFLREDDDVTTIQARLDARIFKEHIAPALGITKRYVGHEPYSAATAIYNNALQQEFAGTPQLEIVERLRADGEYISASRVRELIANGNLEAVRPLVPPTTFAYLQGGELPESGNPRP</sequence>
<dbReference type="Gene3D" id="3.40.630.30">
    <property type="match status" value="1"/>
</dbReference>
<evidence type="ECO:0000256" key="3">
    <source>
        <dbReference type="PIRNR" id="PIRNR005751"/>
    </source>
</evidence>
<keyword evidence="1 3" id="KW-0547">Nucleotide-binding</keyword>
<dbReference type="EC" id="6.2.1.22" evidence="3"/>
<dbReference type="InterPro" id="IPR013166">
    <property type="entry name" value="Citrate_lyase_ligase_C"/>
</dbReference>
<dbReference type="Gene3D" id="3.40.50.620">
    <property type="entry name" value="HUPs"/>
    <property type="match status" value="1"/>
</dbReference>
<dbReference type="SMART" id="SM00764">
    <property type="entry name" value="Citrate_ly_lig"/>
    <property type="match status" value="1"/>
</dbReference>
<dbReference type="RefSeq" id="WP_079540670.1">
    <property type="nucleotide sequence ID" value="NZ_CP171111.1"/>
</dbReference>
<keyword evidence="2 3" id="KW-0067">ATP-binding</keyword>
<dbReference type="Pfam" id="PF08218">
    <property type="entry name" value="Citrate_ly_lig"/>
    <property type="match status" value="1"/>
</dbReference>
<dbReference type="PROSITE" id="PS51186">
    <property type="entry name" value="GNAT"/>
    <property type="match status" value="1"/>
</dbReference>
<evidence type="ECO:0000313" key="6">
    <source>
        <dbReference type="Proteomes" id="UP000190837"/>
    </source>
</evidence>
<dbReference type="SUPFAM" id="SSF55729">
    <property type="entry name" value="Acyl-CoA N-acyltransferases (Nat)"/>
    <property type="match status" value="1"/>
</dbReference>
<dbReference type="GO" id="GO:0008771">
    <property type="term" value="F:[citrate (pro-3S)-lyase] ligase activity"/>
    <property type="evidence" value="ECO:0007669"/>
    <property type="project" value="UniProtKB-EC"/>
</dbReference>
<evidence type="ECO:0000313" key="5">
    <source>
        <dbReference type="EMBL" id="SAM65325.1"/>
    </source>
</evidence>
<evidence type="ECO:0000256" key="2">
    <source>
        <dbReference type="ARBA" id="ARBA00022840"/>
    </source>
</evidence>
<dbReference type="PANTHER" id="PTHR40599:SF1">
    <property type="entry name" value="[CITRATE [PRO-3S]-LYASE] LIGASE"/>
    <property type="match status" value="1"/>
</dbReference>
<gene>
    <name evidence="5" type="ORF">CHUV0807_1338</name>
</gene>